<dbReference type="Proteomes" id="UP000195521">
    <property type="component" value="Unassembled WGS sequence"/>
</dbReference>
<keyword evidence="1" id="KW-1133">Transmembrane helix</keyword>
<gene>
    <name evidence="2" type="ORF">PGO_003785</name>
</gene>
<accession>A0A1Y1JTZ0</accession>
<keyword evidence="1" id="KW-0812">Transmembrane</keyword>
<dbReference type="OrthoDB" id="381232at2759"/>
<feature type="transmembrane region" description="Helical" evidence="1">
    <location>
        <begin position="273"/>
        <end position="293"/>
    </location>
</feature>
<dbReference type="OMA" id="ISTERCQ"/>
<dbReference type="InterPro" id="IPR008780">
    <property type="entry name" value="Plasmodium_Vir"/>
</dbReference>
<dbReference type="GeneID" id="39745385"/>
<sequence>MAELDQILKDFPAHEKYENLNRKSVNNEGKYIKWCNYFKTADKEAINFCKRAVTNLSDIFNTQNEGNRNDSCVYFQHWFTDHIRKNFSNNDKFFSNYDPSNYLYDVMNTVNYENKRDFNYSCFISRDARSVKVEKDLHDYFRNFHKINCKGLDKDKCQMYHRYVQYIKPLYKDRKDRHLCCYLANGEVEDRCKHYFTCDKKYDPQNLLYMLERQMNSTDNGKIIGSAWNLFPNNQNYGMYDENWNSYGSSVFASFKPNSYESINQSLFSSRKFHNGLIVFAMIGIFFGLLFYIKVNNITF</sequence>
<dbReference type="RefSeq" id="XP_028547166.1">
    <property type="nucleotide sequence ID" value="XM_028691365.1"/>
</dbReference>
<dbReference type="EMBL" id="BDQF01000459">
    <property type="protein sequence ID" value="GAW84577.1"/>
    <property type="molecule type" value="Genomic_DNA"/>
</dbReference>
<evidence type="ECO:0000256" key="1">
    <source>
        <dbReference type="SAM" id="Phobius"/>
    </source>
</evidence>
<reference evidence="3" key="1">
    <citation type="submission" date="2017-04" db="EMBL/GenBank/DDBJ databases">
        <title>Plasmodium gonderi genome.</title>
        <authorList>
            <person name="Arisue N."/>
            <person name="Honma H."/>
            <person name="Kawai S."/>
            <person name="Tougan T."/>
            <person name="Tanabe K."/>
            <person name="Horii T."/>
        </authorList>
    </citation>
    <scope>NUCLEOTIDE SEQUENCE [LARGE SCALE GENOMIC DNA]</scope>
    <source>
        <strain evidence="3">ATCC 30045</strain>
    </source>
</reference>
<dbReference type="Pfam" id="PF05795">
    <property type="entry name" value="Plasmodium_Vir"/>
    <property type="match status" value="1"/>
</dbReference>
<name>A0A1Y1JTZ0_PLAGO</name>
<evidence type="ECO:0008006" key="4">
    <source>
        <dbReference type="Google" id="ProtNLM"/>
    </source>
</evidence>
<keyword evidence="3" id="KW-1185">Reference proteome</keyword>
<comment type="caution">
    <text evidence="2">The sequence shown here is derived from an EMBL/GenBank/DDBJ whole genome shotgun (WGS) entry which is preliminary data.</text>
</comment>
<proteinExistence type="predicted"/>
<organism evidence="2 3">
    <name type="scientific">Plasmodium gonderi</name>
    <dbReference type="NCBI Taxonomy" id="77519"/>
    <lineage>
        <taxon>Eukaryota</taxon>
        <taxon>Sar</taxon>
        <taxon>Alveolata</taxon>
        <taxon>Apicomplexa</taxon>
        <taxon>Aconoidasida</taxon>
        <taxon>Haemosporida</taxon>
        <taxon>Plasmodiidae</taxon>
        <taxon>Plasmodium</taxon>
        <taxon>Plasmodium (Plasmodium)</taxon>
    </lineage>
</organism>
<keyword evidence="1" id="KW-0472">Membrane</keyword>
<evidence type="ECO:0000313" key="2">
    <source>
        <dbReference type="EMBL" id="GAW84577.1"/>
    </source>
</evidence>
<dbReference type="AlphaFoldDB" id="A0A1Y1JTZ0"/>
<protein>
    <recommendedName>
        <fullName evidence="4">Variable surface protein</fullName>
    </recommendedName>
</protein>
<evidence type="ECO:0000313" key="3">
    <source>
        <dbReference type="Proteomes" id="UP000195521"/>
    </source>
</evidence>